<dbReference type="GO" id="GO:0016887">
    <property type="term" value="F:ATP hydrolysis activity"/>
    <property type="evidence" value="ECO:0007669"/>
    <property type="project" value="InterPro"/>
</dbReference>
<dbReference type="AlphaFoldDB" id="A0A8J3GS90"/>
<feature type="transmembrane region" description="Helical" evidence="7">
    <location>
        <begin position="691"/>
        <end position="710"/>
    </location>
</feature>
<comment type="caution">
    <text evidence="10">The sequence shown here is derived from an EMBL/GenBank/DDBJ whole genome shotgun (WGS) entry which is preliminary data.</text>
</comment>
<dbReference type="SUPFAM" id="SSF52540">
    <property type="entry name" value="P-loop containing nucleoside triphosphate hydrolases"/>
    <property type="match status" value="2"/>
</dbReference>
<dbReference type="GO" id="GO:0005886">
    <property type="term" value="C:plasma membrane"/>
    <property type="evidence" value="ECO:0007669"/>
    <property type="project" value="UniProtKB-SubCell"/>
</dbReference>
<dbReference type="PROSITE" id="PS00211">
    <property type="entry name" value="ABC_TRANSPORTER_1"/>
    <property type="match status" value="2"/>
</dbReference>
<feature type="domain" description="ABC transmembrane type-1" evidence="9">
    <location>
        <begin position="549"/>
        <end position="813"/>
    </location>
</feature>
<dbReference type="InterPro" id="IPR011527">
    <property type="entry name" value="ABC1_TM_dom"/>
</dbReference>
<evidence type="ECO:0000259" key="9">
    <source>
        <dbReference type="PROSITE" id="PS50929"/>
    </source>
</evidence>
<keyword evidence="2 7" id="KW-0812">Transmembrane</keyword>
<reference evidence="10" key="1">
    <citation type="journal article" date="2014" name="Int. J. Syst. Evol. Microbiol.">
        <title>Complete genome sequence of Corynebacterium casei LMG S-19264T (=DSM 44701T), isolated from a smear-ripened cheese.</title>
        <authorList>
            <consortium name="US DOE Joint Genome Institute (JGI-PGF)"/>
            <person name="Walter F."/>
            <person name="Albersmeier A."/>
            <person name="Kalinowski J."/>
            <person name="Ruckert C."/>
        </authorList>
    </citation>
    <scope>NUCLEOTIDE SEQUENCE</scope>
    <source>
        <strain evidence="10">CGMCC 1.16548</strain>
    </source>
</reference>
<evidence type="ECO:0000313" key="11">
    <source>
        <dbReference type="Proteomes" id="UP000617531"/>
    </source>
</evidence>
<feature type="transmembrane region" description="Helical" evidence="7">
    <location>
        <begin position="580"/>
        <end position="602"/>
    </location>
</feature>
<evidence type="ECO:0000256" key="2">
    <source>
        <dbReference type="ARBA" id="ARBA00022692"/>
    </source>
</evidence>
<evidence type="ECO:0000256" key="5">
    <source>
        <dbReference type="ARBA" id="ARBA00022989"/>
    </source>
</evidence>
<feature type="transmembrane region" description="Helical" evidence="7">
    <location>
        <begin position="115"/>
        <end position="139"/>
    </location>
</feature>
<dbReference type="InterPro" id="IPR027417">
    <property type="entry name" value="P-loop_NTPase"/>
</dbReference>
<sequence length="1082" mass="111159">MSDRTAPEVPRAALVALTVLAVARAGGLLLIAEGFARLIVDTGTGQPAVGAALAAAGLVVRALAGWGSAFAGRRAAAAAKLAHRGTLARGVVDRDLDAGSVAVVATRGLDALDAYYTSVVPAAIAAIVLPLGITARVLLADPLSALILALTLPLVPVFMVLIGMHSRDRVEAAHDALTRLADHIAELARGLPVLVGLGRDREQAERLAVIQQNHSARTHRVLGTAFLSALALELVATLSVAVVAVVLGLRLLSGDVGLFEALVVLLLAPECFTAVRELGSAHHAAEDGRVALTRVRELLAAPSRVDRRRAAETLTVDRFGVRHPGRRGSAVDDVTFTARRGEIVALTGASGAGKSTVLAALAGTLPADATVTGILTAPRQVAWVPQDPRCAAETVRAELERYAGDADVDGVLGELGLRGVAELPPEVLSPGELRRVAVARALLRVDSGARLLLLDEPTAHLDPVAAGAVRAAIAARAPRVITVLVSHDPATLALADRAVALDATAPESRSVPAPGTLPDAIVRRPASVPPGGVRLALAAVLRPAPWLWVGAVLLGLLATGMGLALTAVSAWLIVRASEQPAVMYLLVAIVGVRFFGIGRAVARYAERLVTHRAAFRAVDDLRLRLWQGMAARGAGSRELLEGGRAVDHLVGTAAEVRDLLPRTVPPVAIGILAAGGVVLTVSLVAPEAAGLVGAGLLLALVLPAGVAFLAGRRAEADRVRASSALLRSFAAVGRAASDLRANGVADATVAELDRRSRSAAAAERRSGTTAEAGMQLAPLLAGATAVAATALLVVGGAPAATVAVVALIVYASGDALAAAVAGGHRIPGLIAALAPLGRLLAPSSRAARGSGRPGRRIEDLVFDEVSVGWSPDTSVATGIAGRVRRGEVLVIEGPSGSGKSTLLTTLLGDLDVRAGRIEVDGVELAELDPAAWRARVVWCPQEAHVFDSTLRGNLLIGRPRDNAADEAELDAVLHRVGLGAMVAALESGIDGRVGPGGRWLSGGERQRLAVARALLSDADVVLLDEPTAHLDGPTADALMGDLRAALSDRIVVLVTHRMQDRRDGDPVVRLGDTSPRVLEAVA</sequence>
<keyword evidence="6 7" id="KW-0472">Membrane</keyword>
<accession>A0A8J3GS90</accession>
<dbReference type="PANTHER" id="PTHR24221:SF654">
    <property type="entry name" value="ATP-BINDING CASSETTE SUB-FAMILY B MEMBER 6"/>
    <property type="match status" value="1"/>
</dbReference>
<dbReference type="GO" id="GO:0005524">
    <property type="term" value="F:ATP binding"/>
    <property type="evidence" value="ECO:0007669"/>
    <property type="project" value="UniProtKB-KW"/>
</dbReference>
<reference evidence="10" key="2">
    <citation type="submission" date="2020-09" db="EMBL/GenBank/DDBJ databases">
        <authorList>
            <person name="Sun Q."/>
            <person name="Zhou Y."/>
        </authorList>
    </citation>
    <scope>NUCLEOTIDE SEQUENCE</scope>
    <source>
        <strain evidence="10">CGMCC 1.16548</strain>
    </source>
</reference>
<comment type="subcellular location">
    <subcellularLocation>
        <location evidence="1">Cell membrane</location>
        <topology evidence="1">Multi-pass membrane protein</topology>
    </subcellularLocation>
</comment>
<organism evidence="10 11">
    <name type="scientific">Pseudolysinimonas yzui</name>
    <dbReference type="NCBI Taxonomy" id="2708254"/>
    <lineage>
        <taxon>Bacteria</taxon>
        <taxon>Bacillati</taxon>
        <taxon>Actinomycetota</taxon>
        <taxon>Actinomycetes</taxon>
        <taxon>Micrococcales</taxon>
        <taxon>Microbacteriaceae</taxon>
        <taxon>Pseudolysinimonas</taxon>
    </lineage>
</organism>
<dbReference type="InterPro" id="IPR003439">
    <property type="entry name" value="ABC_transporter-like_ATP-bd"/>
</dbReference>
<keyword evidence="11" id="KW-1185">Reference proteome</keyword>
<dbReference type="GO" id="GO:0034775">
    <property type="term" value="P:glutathione transmembrane transport"/>
    <property type="evidence" value="ECO:0007669"/>
    <property type="project" value="InterPro"/>
</dbReference>
<feature type="transmembrane region" description="Helical" evidence="7">
    <location>
        <begin position="256"/>
        <end position="275"/>
    </location>
</feature>
<feature type="domain" description="ABC transporter" evidence="8">
    <location>
        <begin position="311"/>
        <end position="528"/>
    </location>
</feature>
<dbReference type="GO" id="GO:0045454">
    <property type="term" value="P:cell redox homeostasis"/>
    <property type="evidence" value="ECO:0007669"/>
    <property type="project" value="InterPro"/>
</dbReference>
<dbReference type="InterPro" id="IPR036640">
    <property type="entry name" value="ABC1_TM_sf"/>
</dbReference>
<dbReference type="RefSeq" id="WP_191284071.1">
    <property type="nucleotide sequence ID" value="NZ_BNAI01000008.1"/>
</dbReference>
<dbReference type="PANTHER" id="PTHR24221">
    <property type="entry name" value="ATP-BINDING CASSETTE SUB-FAMILY B"/>
    <property type="match status" value="1"/>
</dbReference>
<evidence type="ECO:0000256" key="4">
    <source>
        <dbReference type="ARBA" id="ARBA00022840"/>
    </source>
</evidence>
<feature type="transmembrane region" description="Helical" evidence="7">
    <location>
        <begin position="221"/>
        <end position="250"/>
    </location>
</feature>
<feature type="transmembrane region" description="Helical" evidence="7">
    <location>
        <begin position="44"/>
        <end position="64"/>
    </location>
</feature>
<dbReference type="Gene3D" id="1.20.1560.10">
    <property type="entry name" value="ABC transporter type 1, transmembrane domain"/>
    <property type="match status" value="2"/>
</dbReference>
<dbReference type="Gene3D" id="3.40.50.300">
    <property type="entry name" value="P-loop containing nucleotide triphosphate hydrolases"/>
    <property type="match status" value="2"/>
</dbReference>
<keyword evidence="5 7" id="KW-1133">Transmembrane helix</keyword>
<dbReference type="GO" id="GO:0140359">
    <property type="term" value="F:ABC-type transporter activity"/>
    <property type="evidence" value="ECO:0007669"/>
    <property type="project" value="InterPro"/>
</dbReference>
<dbReference type="InterPro" id="IPR039421">
    <property type="entry name" value="Type_1_exporter"/>
</dbReference>
<feature type="transmembrane region" description="Helical" evidence="7">
    <location>
        <begin position="779"/>
        <end position="809"/>
    </location>
</feature>
<name>A0A8J3GS90_9MICO</name>
<evidence type="ECO:0000256" key="7">
    <source>
        <dbReference type="SAM" id="Phobius"/>
    </source>
</evidence>
<dbReference type="EMBL" id="BNAI01000008">
    <property type="protein sequence ID" value="GHF24578.1"/>
    <property type="molecule type" value="Genomic_DNA"/>
</dbReference>
<dbReference type="InterPro" id="IPR014223">
    <property type="entry name" value="ABC_CydC/D"/>
</dbReference>
<dbReference type="Pfam" id="PF00005">
    <property type="entry name" value="ABC_tran"/>
    <property type="match status" value="2"/>
</dbReference>
<proteinExistence type="predicted"/>
<gene>
    <name evidence="10" type="ORF">GCM10011600_27100</name>
</gene>
<dbReference type="SUPFAM" id="SSF90123">
    <property type="entry name" value="ABC transporter transmembrane region"/>
    <property type="match status" value="2"/>
</dbReference>
<evidence type="ECO:0000256" key="6">
    <source>
        <dbReference type="ARBA" id="ARBA00023136"/>
    </source>
</evidence>
<feature type="transmembrane region" description="Helical" evidence="7">
    <location>
        <begin position="546"/>
        <end position="574"/>
    </location>
</feature>
<protein>
    <submittedName>
        <fullName evidence="10">Thiol reductant ABC exporter subunit CydC</fullName>
    </submittedName>
</protein>
<keyword evidence="4" id="KW-0067">ATP-binding</keyword>
<evidence type="ECO:0000313" key="10">
    <source>
        <dbReference type="EMBL" id="GHF24578.1"/>
    </source>
</evidence>
<feature type="transmembrane region" description="Helical" evidence="7">
    <location>
        <begin position="12"/>
        <end position="32"/>
    </location>
</feature>
<keyword evidence="3" id="KW-0547">Nucleotide-binding</keyword>
<dbReference type="NCBIfam" id="TIGR02868">
    <property type="entry name" value="CydC"/>
    <property type="match status" value="1"/>
</dbReference>
<dbReference type="CDD" id="cd03228">
    <property type="entry name" value="ABCC_MRP_Like"/>
    <property type="match status" value="1"/>
</dbReference>
<feature type="transmembrane region" description="Helical" evidence="7">
    <location>
        <begin position="667"/>
        <end position="685"/>
    </location>
</feature>
<dbReference type="SMART" id="SM00382">
    <property type="entry name" value="AAA"/>
    <property type="match status" value="2"/>
</dbReference>
<dbReference type="Pfam" id="PF00664">
    <property type="entry name" value="ABC_membrane"/>
    <property type="match status" value="1"/>
</dbReference>
<evidence type="ECO:0000256" key="3">
    <source>
        <dbReference type="ARBA" id="ARBA00022741"/>
    </source>
</evidence>
<dbReference type="InterPro" id="IPR003593">
    <property type="entry name" value="AAA+_ATPase"/>
</dbReference>
<dbReference type="InterPro" id="IPR017871">
    <property type="entry name" value="ABC_transporter-like_CS"/>
</dbReference>
<dbReference type="PROSITE" id="PS50893">
    <property type="entry name" value="ABC_TRANSPORTER_2"/>
    <property type="match status" value="2"/>
</dbReference>
<feature type="transmembrane region" description="Helical" evidence="7">
    <location>
        <begin position="145"/>
        <end position="164"/>
    </location>
</feature>
<dbReference type="PROSITE" id="PS50929">
    <property type="entry name" value="ABC_TM1F"/>
    <property type="match status" value="2"/>
</dbReference>
<feature type="domain" description="ABC transporter" evidence="8">
    <location>
        <begin position="855"/>
        <end position="1080"/>
    </location>
</feature>
<feature type="domain" description="ABC transmembrane type-1" evidence="9">
    <location>
        <begin position="12"/>
        <end position="281"/>
    </location>
</feature>
<dbReference type="Proteomes" id="UP000617531">
    <property type="component" value="Unassembled WGS sequence"/>
</dbReference>
<evidence type="ECO:0000256" key="1">
    <source>
        <dbReference type="ARBA" id="ARBA00004651"/>
    </source>
</evidence>
<evidence type="ECO:0000259" key="8">
    <source>
        <dbReference type="PROSITE" id="PS50893"/>
    </source>
</evidence>